<dbReference type="PROSITE" id="PS51748">
    <property type="entry name" value="HEXOKINASE_2"/>
    <property type="match status" value="1"/>
</dbReference>
<dbReference type="EC" id="2.7.1.-" evidence="10"/>
<feature type="domain" description="Hexokinase C-terminal" evidence="12">
    <location>
        <begin position="245"/>
        <end position="478"/>
    </location>
</feature>
<evidence type="ECO:0000256" key="2">
    <source>
        <dbReference type="ARBA" id="ARBA00005028"/>
    </source>
</evidence>
<reference evidence="13" key="2">
    <citation type="journal article" date="2022" name="Hortic Res">
        <title>The genome of Dioscorea zingiberensis sheds light on the biosynthesis, origin and evolution of the medicinally important diosgenin saponins.</title>
        <authorList>
            <person name="Li Y."/>
            <person name="Tan C."/>
            <person name="Li Z."/>
            <person name="Guo J."/>
            <person name="Li S."/>
            <person name="Chen X."/>
            <person name="Wang C."/>
            <person name="Dai X."/>
            <person name="Yang H."/>
            <person name="Song W."/>
            <person name="Hou L."/>
            <person name="Xu J."/>
            <person name="Tong Z."/>
            <person name="Xu A."/>
            <person name="Yuan X."/>
            <person name="Wang W."/>
            <person name="Yang Q."/>
            <person name="Chen L."/>
            <person name="Sun Z."/>
            <person name="Wang K."/>
            <person name="Pan B."/>
            <person name="Chen J."/>
            <person name="Bao Y."/>
            <person name="Liu F."/>
            <person name="Qi X."/>
            <person name="Gang D.R."/>
            <person name="Wen J."/>
            <person name="Li J."/>
        </authorList>
    </citation>
    <scope>NUCLEOTIDE SEQUENCE</scope>
    <source>
        <strain evidence="13">Dzin_1.0</strain>
    </source>
</reference>
<sequence length="487" mass="53550">MRKRVIVATAAAAVAVGCAVAALWIRRSARRWSRVERIVRDLNKRCATPVERLWDVADAMIAEMRAGLAAEGGSSLRMLPCLLGSLPTGEEEGSFYGMKLGRAKLRLLHVQLGGKDARVIKKGLAEIPVPINLMVGTSQELYEYMAVELGKFFVEEEKHSNTQGVTPHEVGISMSFPVVQNSASEKTIVEWTQGFSIKEKVGKDAVSEMKEAIEKLGHNMRVSLVVNETIGTLAGGRYYCSDTVAAVVLGMRTNAAYLESEHAVPKWQSAHPRQGEMVINIEWGNFQSIHLPITEFDVCVDNESPNPREMTYAKLISGTYLGEIVRKVLLKIAEETSLFGDDVPSKLKIPFILRTSDMASMHQDQSADLVAVGEKLEKTLGIPNTTLRMREIVFEICDIIAKRGARLAAAGIVGILKHLGRDGTDKKAVVMVEGGVYEHYRLFRNYLHDGVKVMLRGRFSDNVVIEHGCGLGAALLAAANSHHGRKF</sequence>
<dbReference type="GO" id="GO:0001678">
    <property type="term" value="P:intracellular glucose homeostasis"/>
    <property type="evidence" value="ECO:0007669"/>
    <property type="project" value="InterPro"/>
</dbReference>
<dbReference type="Gene3D" id="3.30.420.40">
    <property type="match status" value="1"/>
</dbReference>
<accession>A0A9D5CXB8</accession>
<evidence type="ECO:0000256" key="4">
    <source>
        <dbReference type="ARBA" id="ARBA00022679"/>
    </source>
</evidence>
<dbReference type="EMBL" id="JAGGNH010000002">
    <property type="protein sequence ID" value="KAJ0980382.1"/>
    <property type="molecule type" value="Genomic_DNA"/>
</dbReference>
<dbReference type="PROSITE" id="PS51257">
    <property type="entry name" value="PROKAR_LIPOPROTEIN"/>
    <property type="match status" value="1"/>
</dbReference>
<dbReference type="Pfam" id="PF03727">
    <property type="entry name" value="Hexokinase_2"/>
    <property type="match status" value="1"/>
</dbReference>
<dbReference type="GO" id="GO:0006096">
    <property type="term" value="P:glycolytic process"/>
    <property type="evidence" value="ECO:0007669"/>
    <property type="project" value="UniProtKB-KW"/>
</dbReference>
<evidence type="ECO:0000256" key="5">
    <source>
        <dbReference type="ARBA" id="ARBA00022741"/>
    </source>
</evidence>
<dbReference type="Proteomes" id="UP001085076">
    <property type="component" value="Miscellaneous, Linkage group lg02"/>
</dbReference>
<keyword evidence="14" id="KW-1185">Reference proteome</keyword>
<evidence type="ECO:0000313" key="14">
    <source>
        <dbReference type="Proteomes" id="UP001085076"/>
    </source>
</evidence>
<dbReference type="Pfam" id="PF00349">
    <property type="entry name" value="Hexokinase_1"/>
    <property type="match status" value="1"/>
</dbReference>
<dbReference type="AlphaFoldDB" id="A0A9D5CXB8"/>
<dbReference type="InterPro" id="IPR022672">
    <property type="entry name" value="Hexokinase_N"/>
</dbReference>
<evidence type="ECO:0000256" key="1">
    <source>
        <dbReference type="ARBA" id="ARBA00004921"/>
    </source>
</evidence>
<keyword evidence="6 10" id="KW-0418">Kinase</keyword>
<evidence type="ECO:0000259" key="12">
    <source>
        <dbReference type="Pfam" id="PF03727"/>
    </source>
</evidence>
<comment type="caution">
    <text evidence="13">The sequence shown here is derived from an EMBL/GenBank/DDBJ whole genome shotgun (WGS) entry which is preliminary data.</text>
</comment>
<feature type="domain" description="Hexokinase N-terminal" evidence="11">
    <location>
        <begin position="39"/>
        <end position="238"/>
    </location>
</feature>
<keyword evidence="7 10" id="KW-0067">ATP-binding</keyword>
<name>A0A9D5CXB8_9LILI</name>
<proteinExistence type="inferred from homology"/>
<dbReference type="InterPro" id="IPR043129">
    <property type="entry name" value="ATPase_NBD"/>
</dbReference>
<dbReference type="OrthoDB" id="419537at2759"/>
<evidence type="ECO:0000256" key="10">
    <source>
        <dbReference type="RuleBase" id="RU362007"/>
    </source>
</evidence>
<keyword evidence="5 10" id="KW-0547">Nucleotide-binding</keyword>
<comment type="similarity">
    <text evidence="3 10">Belongs to the hexokinase family.</text>
</comment>
<dbReference type="SUPFAM" id="SSF53067">
    <property type="entry name" value="Actin-like ATPase domain"/>
    <property type="match status" value="2"/>
</dbReference>
<evidence type="ECO:0000313" key="13">
    <source>
        <dbReference type="EMBL" id="KAJ0980382.1"/>
    </source>
</evidence>
<organism evidence="13 14">
    <name type="scientific">Dioscorea zingiberensis</name>
    <dbReference type="NCBI Taxonomy" id="325984"/>
    <lineage>
        <taxon>Eukaryota</taxon>
        <taxon>Viridiplantae</taxon>
        <taxon>Streptophyta</taxon>
        <taxon>Embryophyta</taxon>
        <taxon>Tracheophyta</taxon>
        <taxon>Spermatophyta</taxon>
        <taxon>Magnoliopsida</taxon>
        <taxon>Liliopsida</taxon>
        <taxon>Dioscoreales</taxon>
        <taxon>Dioscoreaceae</taxon>
        <taxon>Dioscorea</taxon>
    </lineage>
</organism>
<dbReference type="GO" id="GO:0004396">
    <property type="term" value="F:hexokinase activity"/>
    <property type="evidence" value="ECO:0007669"/>
    <property type="project" value="UniProtKB-UniRule"/>
</dbReference>
<dbReference type="GO" id="GO:0005739">
    <property type="term" value="C:mitochondrion"/>
    <property type="evidence" value="ECO:0007669"/>
    <property type="project" value="TreeGrafter"/>
</dbReference>
<comment type="catalytic activity">
    <reaction evidence="9">
        <text>D-fructose + ATP = D-fructose 6-phosphate + ADP + H(+)</text>
        <dbReference type="Rhea" id="RHEA:16125"/>
        <dbReference type="ChEBI" id="CHEBI:15378"/>
        <dbReference type="ChEBI" id="CHEBI:30616"/>
        <dbReference type="ChEBI" id="CHEBI:37721"/>
        <dbReference type="ChEBI" id="CHEBI:61527"/>
        <dbReference type="ChEBI" id="CHEBI:456216"/>
        <dbReference type="EC" id="2.7.1.1"/>
    </reaction>
    <physiologicalReaction direction="left-to-right" evidence="9">
        <dbReference type="Rhea" id="RHEA:16126"/>
    </physiologicalReaction>
</comment>
<gene>
    <name evidence="13" type="ORF">J5N97_008637</name>
</gene>
<evidence type="ECO:0000256" key="8">
    <source>
        <dbReference type="ARBA" id="ARBA00023152"/>
    </source>
</evidence>
<dbReference type="PANTHER" id="PTHR19443:SF18">
    <property type="entry name" value="HEXOKINASE-LIKE 2 PROTEIN-RELATED"/>
    <property type="match status" value="1"/>
</dbReference>
<dbReference type="GO" id="GO:0005536">
    <property type="term" value="F:D-glucose binding"/>
    <property type="evidence" value="ECO:0007669"/>
    <property type="project" value="InterPro"/>
</dbReference>
<comment type="pathway">
    <text evidence="2">Carbohydrate metabolism; hexose metabolism.</text>
</comment>
<protein>
    <recommendedName>
        <fullName evidence="10">Phosphotransferase</fullName>
        <ecNumber evidence="10">2.7.1.-</ecNumber>
    </recommendedName>
</protein>
<dbReference type="PANTHER" id="PTHR19443">
    <property type="entry name" value="HEXOKINASE"/>
    <property type="match status" value="1"/>
</dbReference>
<evidence type="ECO:0000256" key="9">
    <source>
        <dbReference type="ARBA" id="ARBA00047905"/>
    </source>
</evidence>
<keyword evidence="8 10" id="KW-0324">Glycolysis</keyword>
<dbReference type="InterPro" id="IPR001312">
    <property type="entry name" value="Hexokinase"/>
</dbReference>
<dbReference type="Gene3D" id="3.40.367.20">
    <property type="match status" value="1"/>
</dbReference>
<keyword evidence="4 10" id="KW-0808">Transferase</keyword>
<comment type="pathway">
    <text evidence="1">Carbohydrate degradation.</text>
</comment>
<reference evidence="13" key="1">
    <citation type="submission" date="2021-03" db="EMBL/GenBank/DDBJ databases">
        <authorList>
            <person name="Li Z."/>
            <person name="Yang C."/>
        </authorList>
    </citation>
    <scope>NUCLEOTIDE SEQUENCE</scope>
    <source>
        <strain evidence="13">Dzin_1.0</strain>
        <tissue evidence="13">Leaf</tissue>
    </source>
</reference>
<evidence type="ECO:0000256" key="7">
    <source>
        <dbReference type="ARBA" id="ARBA00022840"/>
    </source>
</evidence>
<dbReference type="GO" id="GO:0005829">
    <property type="term" value="C:cytosol"/>
    <property type="evidence" value="ECO:0007669"/>
    <property type="project" value="TreeGrafter"/>
</dbReference>
<dbReference type="PRINTS" id="PR00475">
    <property type="entry name" value="HEXOKINASE"/>
</dbReference>
<evidence type="ECO:0000256" key="3">
    <source>
        <dbReference type="ARBA" id="ARBA00009225"/>
    </source>
</evidence>
<evidence type="ECO:0000256" key="6">
    <source>
        <dbReference type="ARBA" id="ARBA00022777"/>
    </source>
</evidence>
<dbReference type="InterPro" id="IPR022673">
    <property type="entry name" value="Hexokinase_C"/>
</dbReference>
<evidence type="ECO:0000259" key="11">
    <source>
        <dbReference type="Pfam" id="PF00349"/>
    </source>
</evidence>
<dbReference type="GO" id="GO:0005524">
    <property type="term" value="F:ATP binding"/>
    <property type="evidence" value="ECO:0007669"/>
    <property type="project" value="UniProtKB-UniRule"/>
</dbReference>